<dbReference type="Proteomes" id="UP001162060">
    <property type="component" value="Unassembled WGS sequence"/>
</dbReference>
<gene>
    <name evidence="2" type="ORF">PM001_LOCUS31243</name>
</gene>
<evidence type="ECO:0008006" key="4">
    <source>
        <dbReference type="Google" id="ProtNLM"/>
    </source>
</evidence>
<evidence type="ECO:0000256" key="1">
    <source>
        <dbReference type="SAM" id="SignalP"/>
    </source>
</evidence>
<protein>
    <recommendedName>
        <fullName evidence="4">RxLR effector candidate protein</fullName>
    </recommendedName>
</protein>
<accession>A0AAV1VIZ1</accession>
<keyword evidence="1" id="KW-0732">Signal</keyword>
<dbReference type="EMBL" id="CAKLBY020000340">
    <property type="protein sequence ID" value="CAK7946093.1"/>
    <property type="molecule type" value="Genomic_DNA"/>
</dbReference>
<comment type="caution">
    <text evidence="2">The sequence shown here is derived from an EMBL/GenBank/DDBJ whole genome shotgun (WGS) entry which is preliminary data.</text>
</comment>
<organism evidence="2 3">
    <name type="scientific">Peronospora matthiolae</name>
    <dbReference type="NCBI Taxonomy" id="2874970"/>
    <lineage>
        <taxon>Eukaryota</taxon>
        <taxon>Sar</taxon>
        <taxon>Stramenopiles</taxon>
        <taxon>Oomycota</taxon>
        <taxon>Peronosporomycetes</taxon>
        <taxon>Peronosporales</taxon>
        <taxon>Peronosporaceae</taxon>
        <taxon>Peronospora</taxon>
    </lineage>
</organism>
<feature type="signal peptide" evidence="1">
    <location>
        <begin position="1"/>
        <end position="21"/>
    </location>
</feature>
<dbReference type="AlphaFoldDB" id="A0AAV1VIZ1"/>
<proteinExistence type="predicted"/>
<evidence type="ECO:0000313" key="3">
    <source>
        <dbReference type="Proteomes" id="UP001162060"/>
    </source>
</evidence>
<feature type="chain" id="PRO_5043539123" description="RxLR effector candidate protein" evidence="1">
    <location>
        <begin position="22"/>
        <end position="278"/>
    </location>
</feature>
<evidence type="ECO:0000313" key="2">
    <source>
        <dbReference type="EMBL" id="CAK7946093.1"/>
    </source>
</evidence>
<name>A0AAV1VIZ1_9STRA</name>
<reference evidence="2" key="1">
    <citation type="submission" date="2024-01" db="EMBL/GenBank/DDBJ databases">
        <authorList>
            <person name="Webb A."/>
        </authorList>
    </citation>
    <scope>NUCLEOTIDE SEQUENCE</scope>
    <source>
        <strain evidence="2">Pm1</strain>
    </source>
</reference>
<sequence length="278" mass="31668">MRMLWPVLTAPGICFVRCTQALIDNEPANVATISSSAIPQPDKNSSDLDSSVESYSSAVYTSASGGQRMESNGPIVDEIGHGDNEQEQRFAPMDLVSSLPASVIRAKNFVMTRLHHDRNTNELKRLVFHKENHLDAVKFASWLSNSRRNVNSEKVVRYYRRVIDVLALYHQPKEVVEVLNILQKDHLYNSEINMLFAALLSRYPDEQNMILKAWVIPKGTPGRFRELSKLEPKDMHVVSYLQSRAPDTRDWVRTSARTMRISPKPRQNVPTETKVQLP</sequence>